<evidence type="ECO:0000313" key="3">
    <source>
        <dbReference type="EMBL" id="KAL3698670.1"/>
    </source>
</evidence>
<evidence type="ECO:0000313" key="4">
    <source>
        <dbReference type="Proteomes" id="UP001633002"/>
    </source>
</evidence>
<dbReference type="InterPro" id="IPR001611">
    <property type="entry name" value="Leu-rich_rpt"/>
</dbReference>
<dbReference type="PANTHER" id="PTHR47186:SF61">
    <property type="entry name" value="LEUCINE-RICH REPEAT-CONTAINING PROTEIN 57-RELATED"/>
    <property type="match status" value="1"/>
</dbReference>
<proteinExistence type="predicted"/>
<dbReference type="PANTHER" id="PTHR47186">
    <property type="entry name" value="LEUCINE-RICH REPEAT-CONTAINING PROTEIN 57"/>
    <property type="match status" value="1"/>
</dbReference>
<dbReference type="EMBL" id="JBJQOH010000002">
    <property type="protein sequence ID" value="KAL3698670.1"/>
    <property type="molecule type" value="Genomic_DNA"/>
</dbReference>
<dbReference type="Pfam" id="PF00560">
    <property type="entry name" value="LRR_1"/>
    <property type="match status" value="2"/>
</dbReference>
<protein>
    <submittedName>
        <fullName evidence="3">Uncharacterized protein</fullName>
    </submittedName>
</protein>
<dbReference type="SUPFAM" id="SSF52058">
    <property type="entry name" value="L domain-like"/>
    <property type="match status" value="2"/>
</dbReference>
<keyword evidence="1" id="KW-0433">Leucine-rich repeat</keyword>
<dbReference type="InterPro" id="IPR003591">
    <property type="entry name" value="Leu-rich_rpt_typical-subtyp"/>
</dbReference>
<gene>
    <name evidence="3" type="ORF">R1sor_012746</name>
</gene>
<organism evidence="3 4">
    <name type="scientific">Riccia sorocarpa</name>
    <dbReference type="NCBI Taxonomy" id="122646"/>
    <lineage>
        <taxon>Eukaryota</taxon>
        <taxon>Viridiplantae</taxon>
        <taxon>Streptophyta</taxon>
        <taxon>Embryophyta</taxon>
        <taxon>Marchantiophyta</taxon>
        <taxon>Marchantiopsida</taxon>
        <taxon>Marchantiidae</taxon>
        <taxon>Marchantiales</taxon>
        <taxon>Ricciaceae</taxon>
        <taxon>Riccia</taxon>
    </lineage>
</organism>
<dbReference type="AlphaFoldDB" id="A0ABD3I4N0"/>
<evidence type="ECO:0000256" key="1">
    <source>
        <dbReference type="ARBA" id="ARBA00022614"/>
    </source>
</evidence>
<name>A0ABD3I4N0_9MARC</name>
<comment type="caution">
    <text evidence="3">The sequence shown here is derived from an EMBL/GenBank/DDBJ whole genome shotgun (WGS) entry which is preliminary data.</text>
</comment>
<accession>A0ABD3I4N0</accession>
<sequence length="616" mass="69057">MARFCTRCSMHGLLPKLAAIQFMDLIFGQLELEECDDFGELCRLKELQVLIIRSCEGTGNWATSLGELRRLKRLELVRIREPFELPVSFGGLTALQYLKIESCRVCSLPVSFTNLTNLRYLVIDEIVSKQAISFDSFPHLQVLQMRCWAIADLPRAFRGLTALKSLELHLEEPQAVPDVFGHLDNLRRLRLRCHGLENSLVESLGKLTNLEILRLESEDRTSELDITLDSESLRIEIQGQLAPPGILEPLVVYLSRVEVFDLVHKHGSIPDFGHLQNLRSIRVTCKGVEDSLLEGLGNMINLEHLGITIQGQQTVGDVFGGLPNLRTFMLVCNCVENSLVKSFKNMINLEELIITIRGQQTVRDIFGHLQKLRKFELDCSDIENSLVESLANMINLEDLSIQVKGEHLTTLPESLGQLAQLRKFSLSHYNHLTTLPESLGQLYQLRELSLSHCNHLITLPESLGQLYQLRKLSISDCNHLTTLPESLGQLSQLSDLSISDCNQLTTLPHTVGQLSSLLFLTVHNCRLVEALPDSIGQLLSLVCLDLKSPALHFLPESLKDLPQLQHLFNTSRCVNPSLAAVENVPQVEYTSCGPSGLGIFYVTGTGTHWKRIESSI</sequence>
<dbReference type="Proteomes" id="UP001633002">
    <property type="component" value="Unassembled WGS sequence"/>
</dbReference>
<reference evidence="3 4" key="1">
    <citation type="submission" date="2024-09" db="EMBL/GenBank/DDBJ databases">
        <title>Chromosome-scale assembly of Riccia sorocarpa.</title>
        <authorList>
            <person name="Paukszto L."/>
        </authorList>
    </citation>
    <scope>NUCLEOTIDE SEQUENCE [LARGE SCALE GENOMIC DNA]</scope>
    <source>
        <strain evidence="3">LP-2024</strain>
        <tissue evidence="3">Aerial parts of the thallus</tissue>
    </source>
</reference>
<dbReference type="InterPro" id="IPR032675">
    <property type="entry name" value="LRR_dom_sf"/>
</dbReference>
<keyword evidence="4" id="KW-1185">Reference proteome</keyword>
<keyword evidence="2" id="KW-0677">Repeat</keyword>
<evidence type="ECO:0000256" key="2">
    <source>
        <dbReference type="ARBA" id="ARBA00022737"/>
    </source>
</evidence>
<dbReference type="SMART" id="SM00369">
    <property type="entry name" value="LRR_TYP"/>
    <property type="match status" value="3"/>
</dbReference>
<dbReference type="Gene3D" id="3.80.10.10">
    <property type="entry name" value="Ribonuclease Inhibitor"/>
    <property type="match status" value="2"/>
</dbReference>